<keyword evidence="2" id="KW-1133">Transmembrane helix</keyword>
<dbReference type="AlphaFoldDB" id="A0A5R9F3Y2"/>
<dbReference type="SUPFAM" id="SSF81324">
    <property type="entry name" value="Voltage-gated potassium channels"/>
    <property type="match status" value="1"/>
</dbReference>
<dbReference type="RefSeq" id="WP_138126348.1">
    <property type="nucleotide sequence ID" value="NZ_SWLG01000007.1"/>
</dbReference>
<feature type="transmembrane region" description="Helical" evidence="2">
    <location>
        <begin position="46"/>
        <end position="64"/>
    </location>
</feature>
<dbReference type="InterPro" id="IPR013099">
    <property type="entry name" value="K_chnl_dom"/>
</dbReference>
<dbReference type="SUPFAM" id="SSF51735">
    <property type="entry name" value="NAD(P)-binding Rossmann-fold domains"/>
    <property type="match status" value="1"/>
</dbReference>
<evidence type="ECO:0000256" key="2">
    <source>
        <dbReference type="SAM" id="Phobius"/>
    </source>
</evidence>
<dbReference type="Pfam" id="PF02254">
    <property type="entry name" value="TrkA_N"/>
    <property type="match status" value="1"/>
</dbReference>
<keyword evidence="2" id="KW-0812">Transmembrane</keyword>
<keyword evidence="4" id="KW-0407">Ion channel</keyword>
<keyword evidence="4" id="KW-0813">Transport</keyword>
<evidence type="ECO:0000313" key="5">
    <source>
        <dbReference type="Proteomes" id="UP000308230"/>
    </source>
</evidence>
<dbReference type="Gene3D" id="3.40.50.720">
    <property type="entry name" value="NAD(P)-binding Rossmann-like Domain"/>
    <property type="match status" value="1"/>
</dbReference>
<dbReference type="EMBL" id="SWLG01000007">
    <property type="protein sequence ID" value="TLS37046.1"/>
    <property type="molecule type" value="Genomic_DNA"/>
</dbReference>
<dbReference type="GO" id="GO:0006813">
    <property type="term" value="P:potassium ion transport"/>
    <property type="evidence" value="ECO:0007669"/>
    <property type="project" value="InterPro"/>
</dbReference>
<evidence type="ECO:0000313" key="4">
    <source>
        <dbReference type="EMBL" id="TLS37046.1"/>
    </source>
</evidence>
<dbReference type="PROSITE" id="PS51201">
    <property type="entry name" value="RCK_N"/>
    <property type="match status" value="1"/>
</dbReference>
<dbReference type="GO" id="GO:0034220">
    <property type="term" value="P:monoatomic ion transmembrane transport"/>
    <property type="evidence" value="ECO:0007669"/>
    <property type="project" value="UniProtKB-KW"/>
</dbReference>
<reference evidence="4 5" key="1">
    <citation type="submission" date="2019-04" db="EMBL/GenBank/DDBJ databases">
        <title>Bacillus caeni sp. nov., a bacterium isolated from mangrove sediment.</title>
        <authorList>
            <person name="Huang H."/>
            <person name="Mo K."/>
            <person name="Hu Y."/>
        </authorList>
    </citation>
    <scope>NUCLEOTIDE SEQUENCE [LARGE SCALE GENOMIC DNA]</scope>
    <source>
        <strain evidence="4 5">HB172195</strain>
    </source>
</reference>
<dbReference type="PANTHER" id="PTHR43833:SF9">
    <property type="entry name" value="POTASSIUM CHANNEL PROTEIN YUGO-RELATED"/>
    <property type="match status" value="1"/>
</dbReference>
<organism evidence="4 5">
    <name type="scientific">Exobacillus caeni</name>
    <dbReference type="NCBI Taxonomy" id="2574798"/>
    <lineage>
        <taxon>Bacteria</taxon>
        <taxon>Bacillati</taxon>
        <taxon>Bacillota</taxon>
        <taxon>Bacilli</taxon>
        <taxon>Bacillales</taxon>
        <taxon>Guptibacillaceae</taxon>
        <taxon>Exobacillus</taxon>
    </lineage>
</organism>
<proteinExistence type="predicted"/>
<keyword evidence="5" id="KW-1185">Reference proteome</keyword>
<dbReference type="Proteomes" id="UP000308230">
    <property type="component" value="Unassembled WGS sequence"/>
</dbReference>
<evidence type="ECO:0000256" key="1">
    <source>
        <dbReference type="ARBA" id="ARBA00004651"/>
    </source>
</evidence>
<gene>
    <name evidence="4" type="ORF">FCL54_10980</name>
</gene>
<dbReference type="PANTHER" id="PTHR43833">
    <property type="entry name" value="POTASSIUM CHANNEL PROTEIN 2-RELATED-RELATED"/>
    <property type="match status" value="1"/>
</dbReference>
<dbReference type="InterPro" id="IPR003148">
    <property type="entry name" value="RCK_N"/>
</dbReference>
<protein>
    <submittedName>
        <fullName evidence="4">Potassium channel protein</fullName>
    </submittedName>
</protein>
<comment type="caution">
    <text evidence="4">The sequence shown here is derived from an EMBL/GenBank/DDBJ whole genome shotgun (WGS) entry which is preliminary data.</text>
</comment>
<dbReference type="GO" id="GO:0005886">
    <property type="term" value="C:plasma membrane"/>
    <property type="evidence" value="ECO:0007669"/>
    <property type="project" value="UniProtKB-SubCell"/>
</dbReference>
<keyword evidence="4" id="KW-0406">Ion transport</keyword>
<feature type="transmembrane region" description="Helical" evidence="2">
    <location>
        <begin position="70"/>
        <end position="91"/>
    </location>
</feature>
<sequence>MFEIIKKVVKVNTLKLVIYTFIFYIVCAFIIYFLEPENFRNPFIAFWWVLTTVTTTGFGDYAPVTVPGMLFAMFLYLSGIGLIGIIIGKIVDSISFYRRLKMEGKLSYKGKNHFVIIGWSYKAQKTVEEILITEHIDTDIVLVDQLKESPFEHDRFHYICGNPTSTSTFEQANLSMANSVSIFAPKSEDETFADGKTLLITSAIEKYAAEINKAIYTIVEIVHQDHIDMFKHARVDEFVLSNEAFPHLIAKTMLHNGSSQLFMQLLSNKYGDNLWEINPAPEWKTYRDAFEALSKQGANLIADGSDFSIIRRMDDNIPDNADLYIICDQETFQQIRLT</sequence>
<dbReference type="Pfam" id="PF07885">
    <property type="entry name" value="Ion_trans_2"/>
    <property type="match status" value="1"/>
</dbReference>
<comment type="subcellular location">
    <subcellularLocation>
        <location evidence="1">Cell membrane</location>
        <topology evidence="1">Multi-pass membrane protein</topology>
    </subcellularLocation>
</comment>
<evidence type="ECO:0000259" key="3">
    <source>
        <dbReference type="PROSITE" id="PS51201"/>
    </source>
</evidence>
<keyword evidence="2" id="KW-0472">Membrane</keyword>
<dbReference type="Gene3D" id="1.10.287.70">
    <property type="match status" value="1"/>
</dbReference>
<dbReference type="InterPro" id="IPR050721">
    <property type="entry name" value="Trk_Ktr_HKT_K-transport"/>
</dbReference>
<dbReference type="OrthoDB" id="9785285at2"/>
<feature type="transmembrane region" description="Helical" evidence="2">
    <location>
        <begin position="16"/>
        <end position="34"/>
    </location>
</feature>
<accession>A0A5R9F3Y2</accession>
<feature type="domain" description="RCK N-terminal" evidence="3">
    <location>
        <begin position="111"/>
        <end position="240"/>
    </location>
</feature>
<name>A0A5R9F3Y2_9BACL</name>
<dbReference type="InterPro" id="IPR036291">
    <property type="entry name" value="NAD(P)-bd_dom_sf"/>
</dbReference>